<sequence length="76" mass="8945">MEYFRCLFRVRIIFFEFPLVPSAHFEEAAYSENENSSLSENCLDPSRFFRRSFSLERIASDFVPLIIRPGSEMIGE</sequence>
<proteinExistence type="predicted"/>
<evidence type="ECO:0000313" key="2">
    <source>
        <dbReference type="Proteomes" id="UP000094669"/>
    </source>
</evidence>
<name>A0ABX4YCU4_9LEPT</name>
<gene>
    <name evidence="1" type="ORF">BES34_020945</name>
</gene>
<accession>A0ABX4YCU4</accession>
<protein>
    <recommendedName>
        <fullName evidence="3">Lipoprotein</fullName>
    </recommendedName>
</protein>
<comment type="caution">
    <text evidence="1">The sequence shown here is derived from an EMBL/GenBank/DDBJ whole genome shotgun (WGS) entry which is preliminary data.</text>
</comment>
<evidence type="ECO:0008006" key="3">
    <source>
        <dbReference type="Google" id="ProtNLM"/>
    </source>
</evidence>
<dbReference type="EMBL" id="MCRM02000040">
    <property type="protein sequence ID" value="PNV71769.1"/>
    <property type="molecule type" value="Genomic_DNA"/>
</dbReference>
<organism evidence="1 2">
    <name type="scientific">Leptospira inadai serovar Lyme</name>
    <dbReference type="NCBI Taxonomy" id="293084"/>
    <lineage>
        <taxon>Bacteria</taxon>
        <taxon>Pseudomonadati</taxon>
        <taxon>Spirochaetota</taxon>
        <taxon>Spirochaetia</taxon>
        <taxon>Leptospirales</taxon>
        <taxon>Leptospiraceae</taxon>
        <taxon>Leptospira</taxon>
    </lineage>
</organism>
<reference evidence="1" key="1">
    <citation type="submission" date="2018-01" db="EMBL/GenBank/DDBJ databases">
        <title>Genomic characterization of Leptospira inadai serogroup Lyme isolated from captured rat in Brazil and comparative analysis with human reference strain.</title>
        <authorList>
            <person name="Moreno L.Z."/>
            <person name="Loureiro A.P."/>
            <person name="Miraglia F."/>
            <person name="Kremer F.S."/>
            <person name="Eslabao M.R."/>
            <person name="Dellagostin O.A."/>
            <person name="Lilenbaum W."/>
            <person name="Moreno A.M."/>
        </authorList>
    </citation>
    <scope>NUCLEOTIDE SEQUENCE [LARGE SCALE GENOMIC DNA]</scope>
    <source>
        <strain evidence="1">M34/99</strain>
    </source>
</reference>
<evidence type="ECO:0000313" key="1">
    <source>
        <dbReference type="EMBL" id="PNV71769.1"/>
    </source>
</evidence>
<dbReference type="Proteomes" id="UP000094669">
    <property type="component" value="Unassembled WGS sequence"/>
</dbReference>
<keyword evidence="2" id="KW-1185">Reference proteome</keyword>